<dbReference type="InterPro" id="IPR029058">
    <property type="entry name" value="AB_hydrolase_fold"/>
</dbReference>
<evidence type="ECO:0000313" key="2">
    <source>
        <dbReference type="EMBL" id="GJM54712.1"/>
    </source>
</evidence>
<dbReference type="GO" id="GO:0016020">
    <property type="term" value="C:membrane"/>
    <property type="evidence" value="ECO:0007669"/>
    <property type="project" value="TreeGrafter"/>
</dbReference>
<sequence length="124" mass="13111">MAYDVRGHGASDKPAAFSMADHVADLLGLCRALGLTRPALVGFSMGSYITLRTAELHPHAFGRIVLIVHGTADKVVDLSYARRAAEVHGSRATGSTTLVELDGAGHGFSRRHDREALGAFAARS</sequence>
<gene>
    <name evidence="2" type="ORF">ATOP_03670</name>
</gene>
<comment type="caution">
    <text evidence="2">The sequence shown here is derived from an EMBL/GenBank/DDBJ whole genome shotgun (WGS) entry which is preliminary data.</text>
</comment>
<dbReference type="EMBL" id="BQKC01000001">
    <property type="protein sequence ID" value="GJM54712.1"/>
    <property type="molecule type" value="Genomic_DNA"/>
</dbReference>
<keyword evidence="3" id="KW-1185">Reference proteome</keyword>
<feature type="domain" description="AB hydrolase-1" evidence="1">
    <location>
        <begin position="2"/>
        <end position="69"/>
    </location>
</feature>
<dbReference type="PANTHER" id="PTHR43798:SF33">
    <property type="entry name" value="HYDROLASE, PUTATIVE (AFU_ORTHOLOGUE AFUA_2G14860)-RELATED"/>
    <property type="match status" value="1"/>
</dbReference>
<reference evidence="2" key="1">
    <citation type="journal article" date="2022" name="Int. J. Syst. Evol. Microbiol.">
        <title>Granulimonas faecalis gen. nov., sp. nov., and Leptogranulimonas caecicola gen. nov., sp. nov., novel lactate-producing Atopobiaceae bacteria isolated from mouse intestines, and an emended description of the family Atopobiaceae.</title>
        <authorList>
            <person name="Morinaga K."/>
            <person name="Kusada H."/>
            <person name="Sakamoto S."/>
            <person name="Murakami T."/>
            <person name="Toyoda A."/>
            <person name="Mori H."/>
            <person name="Meng X.Y."/>
            <person name="Takashino M."/>
            <person name="Murotomi K."/>
            <person name="Tamaki H."/>
        </authorList>
    </citation>
    <scope>NUCLEOTIDE SEQUENCE</scope>
    <source>
        <strain evidence="2">OPF53</strain>
    </source>
</reference>
<dbReference type="GO" id="GO:0003824">
    <property type="term" value="F:catalytic activity"/>
    <property type="evidence" value="ECO:0007669"/>
    <property type="project" value="UniProtKB-ARBA"/>
</dbReference>
<dbReference type="InterPro" id="IPR000073">
    <property type="entry name" value="AB_hydrolase_1"/>
</dbReference>
<dbReference type="AlphaFoldDB" id="A0AAV5AYF2"/>
<evidence type="ECO:0000259" key="1">
    <source>
        <dbReference type="Pfam" id="PF00561"/>
    </source>
</evidence>
<accession>A0AAV5AYF2</accession>
<evidence type="ECO:0000313" key="3">
    <source>
        <dbReference type="Proteomes" id="UP001055025"/>
    </source>
</evidence>
<dbReference type="InterPro" id="IPR050266">
    <property type="entry name" value="AB_hydrolase_sf"/>
</dbReference>
<protein>
    <recommendedName>
        <fullName evidence="1">AB hydrolase-1 domain-containing protein</fullName>
    </recommendedName>
</protein>
<dbReference type="Proteomes" id="UP001055025">
    <property type="component" value="Unassembled WGS sequence"/>
</dbReference>
<dbReference type="Pfam" id="PF00561">
    <property type="entry name" value="Abhydrolase_1"/>
    <property type="match status" value="1"/>
</dbReference>
<dbReference type="SUPFAM" id="SSF53474">
    <property type="entry name" value="alpha/beta-Hydrolases"/>
    <property type="match status" value="1"/>
</dbReference>
<organism evidence="2 3">
    <name type="scientific">Granulimonas faecalis</name>
    <dbReference type="NCBI Taxonomy" id="2894155"/>
    <lineage>
        <taxon>Bacteria</taxon>
        <taxon>Bacillati</taxon>
        <taxon>Actinomycetota</taxon>
        <taxon>Coriobacteriia</taxon>
        <taxon>Coriobacteriales</taxon>
        <taxon>Kribbibacteriaceae</taxon>
        <taxon>Granulimonas</taxon>
    </lineage>
</organism>
<dbReference type="PANTHER" id="PTHR43798">
    <property type="entry name" value="MONOACYLGLYCEROL LIPASE"/>
    <property type="match status" value="1"/>
</dbReference>
<name>A0AAV5AYF2_9ACTN</name>
<proteinExistence type="predicted"/>
<dbReference type="Gene3D" id="3.40.50.1820">
    <property type="entry name" value="alpha/beta hydrolase"/>
    <property type="match status" value="2"/>
</dbReference>